<evidence type="ECO:0000313" key="1">
    <source>
        <dbReference type="EMBL" id="KAJ0031617.1"/>
    </source>
</evidence>
<evidence type="ECO:0000313" key="2">
    <source>
        <dbReference type="Proteomes" id="UP001163603"/>
    </source>
</evidence>
<accession>A0ACC0YB55</accession>
<dbReference type="Proteomes" id="UP001163603">
    <property type="component" value="Chromosome 8"/>
</dbReference>
<keyword evidence="2" id="KW-1185">Reference proteome</keyword>
<gene>
    <name evidence="1" type="ORF">Pint_12425</name>
</gene>
<proteinExistence type="predicted"/>
<sequence>MQSRSPPQHRHDGTSPLPLGMDWSPPPRKWHGRDTVWPHDHRTGWSYCVTIPSWVVLPKSRDSDPVVFYRVQVGLQSPEGITTTRGVLRRFNHFLKLFNDLRKAFPKKNLPPAPPKGLLRMKSRALLEERRCFLEEWMTKLLSDIDLSRSVSVASFLELEAAARSCTCHFTALPFQDVNRNSSEANTSGNSTVPSLKMPTHSSSALTASSSVTSDYGSDTAYETSEVGTPRLGRDDGSENGIEDLTLDEDLTSPIEKLVKYGMSNIDEGLFMGQTILEQLEGFPRHKTHARQPFNNVLGKDTHNGNASKASFLAGDGMDLFSESEPAKVIGHTRKLSAESVRSDTSSLRGSEMSNSGVPNSSIDGSADLHGCAEISSTMELGNTNLQFSGDGQVVIPTDQRHKLSRALLTMERRLVTAKTDMEDLIVRLNQEIAVKEYLMTKVKDLEVELETSKQKSKENLHQAILNERERFTQMQWDMEELRRKALEMEWKLKSRQDEKSDTETTKESTSQEKDAVSQELDATKQQLEILSKQYEELEAKSKADIKVLVKEVKSLRSSHKGLKQELSRALNEKSETEELLQQERETSDRVKTARKKLLHKCRILHSRFQECNTDLTENQDNFILESPSLADALELLNTSDDQIALLHAEAQQLVEDDEAASHDGNDDTVTDEELRKMITDIFIDNAKLRKQVNSVIRCALMSRNNDEAASENNSPER</sequence>
<dbReference type="EMBL" id="CM047743">
    <property type="protein sequence ID" value="KAJ0031617.1"/>
    <property type="molecule type" value="Genomic_DNA"/>
</dbReference>
<name>A0ACC0YB55_9ROSI</name>
<organism evidence="1 2">
    <name type="scientific">Pistacia integerrima</name>
    <dbReference type="NCBI Taxonomy" id="434235"/>
    <lineage>
        <taxon>Eukaryota</taxon>
        <taxon>Viridiplantae</taxon>
        <taxon>Streptophyta</taxon>
        <taxon>Embryophyta</taxon>
        <taxon>Tracheophyta</taxon>
        <taxon>Spermatophyta</taxon>
        <taxon>Magnoliopsida</taxon>
        <taxon>eudicotyledons</taxon>
        <taxon>Gunneridae</taxon>
        <taxon>Pentapetalae</taxon>
        <taxon>rosids</taxon>
        <taxon>malvids</taxon>
        <taxon>Sapindales</taxon>
        <taxon>Anacardiaceae</taxon>
        <taxon>Pistacia</taxon>
    </lineage>
</organism>
<reference evidence="2" key="1">
    <citation type="journal article" date="2023" name="G3 (Bethesda)">
        <title>Genome assembly and association tests identify interacting loci associated with vigor, precocity, and sex in interspecific pistachio rootstocks.</title>
        <authorList>
            <person name="Palmer W."/>
            <person name="Jacygrad E."/>
            <person name="Sagayaradj S."/>
            <person name="Cavanaugh K."/>
            <person name="Han R."/>
            <person name="Bertier L."/>
            <person name="Beede B."/>
            <person name="Kafkas S."/>
            <person name="Golino D."/>
            <person name="Preece J."/>
            <person name="Michelmore R."/>
        </authorList>
    </citation>
    <scope>NUCLEOTIDE SEQUENCE [LARGE SCALE GENOMIC DNA]</scope>
</reference>
<protein>
    <submittedName>
        <fullName evidence="1">Uncharacterized protein</fullName>
    </submittedName>
</protein>
<comment type="caution">
    <text evidence="1">The sequence shown here is derived from an EMBL/GenBank/DDBJ whole genome shotgun (WGS) entry which is preliminary data.</text>
</comment>